<dbReference type="InterPro" id="IPR052523">
    <property type="entry name" value="Trichothecene_AcTrans"/>
</dbReference>
<reference evidence="3 4" key="1">
    <citation type="journal article" date="2018" name="Sci. Rep.">
        <title>Comparative genomics provides insights into the lifestyle and reveals functional heterogeneity of dark septate endophytic fungi.</title>
        <authorList>
            <person name="Knapp D.G."/>
            <person name="Nemeth J.B."/>
            <person name="Barry K."/>
            <person name="Hainaut M."/>
            <person name="Henrissat B."/>
            <person name="Johnson J."/>
            <person name="Kuo A."/>
            <person name="Lim J.H.P."/>
            <person name="Lipzen A."/>
            <person name="Nolan M."/>
            <person name="Ohm R.A."/>
            <person name="Tamas L."/>
            <person name="Grigoriev I.V."/>
            <person name="Spatafora J.W."/>
            <person name="Nagy L.G."/>
            <person name="Kovacs G.M."/>
        </authorList>
    </citation>
    <scope>NUCLEOTIDE SEQUENCE [LARGE SCALE GENOMIC DNA]</scope>
    <source>
        <strain evidence="3 4">DSE2036</strain>
    </source>
</reference>
<name>A0A2V1DJH8_9PLEO</name>
<dbReference type="AlphaFoldDB" id="A0A2V1DJH8"/>
<feature type="region of interest" description="Disordered" evidence="1">
    <location>
        <begin position="1"/>
        <end position="110"/>
    </location>
</feature>
<dbReference type="InterPro" id="IPR016181">
    <property type="entry name" value="Acyl_CoA_acyltransferase"/>
</dbReference>
<dbReference type="PROSITE" id="PS51186">
    <property type="entry name" value="GNAT"/>
    <property type="match status" value="1"/>
</dbReference>
<evidence type="ECO:0000256" key="1">
    <source>
        <dbReference type="SAM" id="MobiDB-lite"/>
    </source>
</evidence>
<feature type="domain" description="N-acetyltransferase" evidence="2">
    <location>
        <begin position="112"/>
        <end position="315"/>
    </location>
</feature>
<dbReference type="OrthoDB" id="2832510at2759"/>
<dbReference type="Pfam" id="PF13508">
    <property type="entry name" value="Acetyltransf_7"/>
    <property type="match status" value="1"/>
</dbReference>
<protein>
    <submittedName>
        <fullName evidence="3">Acyl-CoA N-acyltransferase</fullName>
    </submittedName>
</protein>
<dbReference type="EMBL" id="KZ805428">
    <property type="protein sequence ID" value="PVH97773.1"/>
    <property type="molecule type" value="Genomic_DNA"/>
</dbReference>
<keyword evidence="3" id="KW-0808">Transferase</keyword>
<organism evidence="3 4">
    <name type="scientific">Periconia macrospinosa</name>
    <dbReference type="NCBI Taxonomy" id="97972"/>
    <lineage>
        <taxon>Eukaryota</taxon>
        <taxon>Fungi</taxon>
        <taxon>Dikarya</taxon>
        <taxon>Ascomycota</taxon>
        <taxon>Pezizomycotina</taxon>
        <taxon>Dothideomycetes</taxon>
        <taxon>Pleosporomycetidae</taxon>
        <taxon>Pleosporales</taxon>
        <taxon>Massarineae</taxon>
        <taxon>Periconiaceae</taxon>
        <taxon>Periconia</taxon>
    </lineage>
</organism>
<evidence type="ECO:0000259" key="2">
    <source>
        <dbReference type="PROSITE" id="PS51186"/>
    </source>
</evidence>
<dbReference type="PANTHER" id="PTHR42791">
    <property type="entry name" value="GNAT FAMILY ACETYLTRANSFERASE"/>
    <property type="match status" value="1"/>
</dbReference>
<accession>A0A2V1DJH8</accession>
<dbReference type="CDD" id="cd04301">
    <property type="entry name" value="NAT_SF"/>
    <property type="match status" value="1"/>
</dbReference>
<evidence type="ECO:0000313" key="4">
    <source>
        <dbReference type="Proteomes" id="UP000244855"/>
    </source>
</evidence>
<feature type="compositionally biased region" description="Basic and acidic residues" evidence="1">
    <location>
        <begin position="78"/>
        <end position="91"/>
    </location>
</feature>
<keyword evidence="4" id="KW-1185">Reference proteome</keyword>
<sequence>MSTIFREPPPPSPIMGNSDESHGRRMRGLHQNCHLVPPPCHHREYSVHPSGLVSIGTPSSSPSPNPNPSLNGQQQPQKGEDYFDAKEEKHQSTLPHNSTSTSLKESKGVQSIELHPVTPSDAEPLAMLFERCFATDALRLAAKPPHLVNPKDPLEERRWRIAQYQLGLQIPTSHLVKAVDMDGGKIIGAAAFFGSGGIQWTIKNITGMDMPSHWDMELRAVINEVEEEARETVLRGNYGVWELSQIYVTPEFQKNGIGRLLVEWGVKQADEEGCPVYVRSTSDAKAFYEKLGFEIRGKFAIPGVLCANAELYTLYNMVRVVSGT</sequence>
<evidence type="ECO:0000313" key="3">
    <source>
        <dbReference type="EMBL" id="PVH97773.1"/>
    </source>
</evidence>
<dbReference type="InterPro" id="IPR000182">
    <property type="entry name" value="GNAT_dom"/>
</dbReference>
<keyword evidence="3" id="KW-0012">Acyltransferase</keyword>
<dbReference type="GO" id="GO:0016747">
    <property type="term" value="F:acyltransferase activity, transferring groups other than amino-acyl groups"/>
    <property type="evidence" value="ECO:0007669"/>
    <property type="project" value="InterPro"/>
</dbReference>
<feature type="compositionally biased region" description="Polar residues" evidence="1">
    <location>
        <begin position="92"/>
        <end position="103"/>
    </location>
</feature>
<gene>
    <name evidence="3" type="ORF">DM02DRAFT_66504</name>
</gene>
<dbReference type="Gene3D" id="3.40.630.30">
    <property type="match status" value="1"/>
</dbReference>
<dbReference type="Proteomes" id="UP000244855">
    <property type="component" value="Unassembled WGS sequence"/>
</dbReference>
<dbReference type="PANTHER" id="PTHR42791:SF2">
    <property type="entry name" value="N-ACETYLTRANSFERASE DOMAIN-CONTAINING PROTEIN"/>
    <property type="match status" value="1"/>
</dbReference>
<proteinExistence type="predicted"/>
<dbReference type="SUPFAM" id="SSF55729">
    <property type="entry name" value="Acyl-CoA N-acyltransferases (Nat)"/>
    <property type="match status" value="1"/>
</dbReference>